<accession>A0A0D7ANZ5</accession>
<evidence type="ECO:0000313" key="3">
    <source>
        <dbReference type="Proteomes" id="UP000054144"/>
    </source>
</evidence>
<dbReference type="AlphaFoldDB" id="A0A0D7ANZ5"/>
<proteinExistence type="predicted"/>
<dbReference type="Pfam" id="PF16862">
    <property type="entry name" value="Glyco_hydro_79C"/>
    <property type="match status" value="1"/>
</dbReference>
<dbReference type="GO" id="GO:0016787">
    <property type="term" value="F:hydrolase activity"/>
    <property type="evidence" value="ECO:0007669"/>
    <property type="project" value="UniProtKB-KW"/>
</dbReference>
<reference evidence="2 3" key="1">
    <citation type="journal article" date="2015" name="Fungal Genet. Biol.">
        <title>Evolution of novel wood decay mechanisms in Agaricales revealed by the genome sequences of Fistulina hepatica and Cylindrobasidium torrendii.</title>
        <authorList>
            <person name="Floudas D."/>
            <person name="Held B.W."/>
            <person name="Riley R."/>
            <person name="Nagy L.G."/>
            <person name="Koehler G."/>
            <person name="Ransdell A.S."/>
            <person name="Younus H."/>
            <person name="Chow J."/>
            <person name="Chiniquy J."/>
            <person name="Lipzen A."/>
            <person name="Tritt A."/>
            <person name="Sun H."/>
            <person name="Haridas S."/>
            <person name="LaButti K."/>
            <person name="Ohm R.A."/>
            <person name="Kues U."/>
            <person name="Blanchette R.A."/>
            <person name="Grigoriev I.V."/>
            <person name="Minto R.E."/>
            <person name="Hibbett D.S."/>
        </authorList>
    </citation>
    <scope>NUCLEOTIDE SEQUENCE [LARGE SCALE GENOMIC DNA]</scope>
    <source>
        <strain evidence="2 3">ATCC 64428</strain>
    </source>
</reference>
<protein>
    <submittedName>
        <fullName evidence="2">Glycoside hydrolase family 79 protein</fullName>
    </submittedName>
</protein>
<keyword evidence="3" id="KW-1185">Reference proteome</keyword>
<dbReference type="Gene3D" id="3.20.20.80">
    <property type="entry name" value="Glycosidases"/>
    <property type="match status" value="1"/>
</dbReference>
<evidence type="ECO:0000313" key="2">
    <source>
        <dbReference type="EMBL" id="KIY53036.1"/>
    </source>
</evidence>
<dbReference type="PANTHER" id="PTHR36183:SF2">
    <property type="entry name" value="BETA-GLUCURONIDASE C-TERMINAL DOMAIN-CONTAINING PROTEIN"/>
    <property type="match status" value="1"/>
</dbReference>
<dbReference type="PANTHER" id="PTHR36183">
    <property type="entry name" value="BETA-GLUCURONIDASE"/>
    <property type="match status" value="1"/>
</dbReference>
<dbReference type="OrthoDB" id="2796951at2759"/>
<name>A0A0D7ANZ5_9AGAR</name>
<dbReference type="Proteomes" id="UP000054144">
    <property type="component" value="Unassembled WGS sequence"/>
</dbReference>
<feature type="domain" description="Beta-glucuronidase C-terminal" evidence="1">
    <location>
        <begin position="409"/>
        <end position="511"/>
    </location>
</feature>
<evidence type="ECO:0000259" key="1">
    <source>
        <dbReference type="Pfam" id="PF16862"/>
    </source>
</evidence>
<gene>
    <name evidence="2" type="ORF">FISHEDRAFT_63469</name>
</gene>
<dbReference type="InterPro" id="IPR017853">
    <property type="entry name" value="GH"/>
</dbReference>
<keyword evidence="2" id="KW-0378">Hydrolase</keyword>
<dbReference type="InterPro" id="IPR031728">
    <property type="entry name" value="GlcAase_C"/>
</dbReference>
<dbReference type="EMBL" id="KN881628">
    <property type="protein sequence ID" value="KIY53036.1"/>
    <property type="molecule type" value="Genomic_DNA"/>
</dbReference>
<sequence>MALFEAVSALIPVHPPSSAPIYSPSLVSFSIEQDRWTDWAGTTSRNDFFHNTMDNLYQLSGAPPAMRIGAQSEDHTNYNPSVEFSEAVFPLYSNTTPYPEATSVVVGDGYYEIAKHLLPGTSVIWGVNFGSDNLTAAYLEADAALRAFATPDIADQGITLDYIEIGNEADLYMDNGFRSSSYNVSDYVSQWSVFAENIASLIRERNAKTQIIAGAFSGSTHGPGFSPQSIFKDGLLNASDLITLLSQHHYFGSFCSGSVPSGLLQNLMMKSSIRGNLTIFTPDIIATHNEGLGYALGETNSYACEGSGSQGAPGVSNTAGAALWLLDYALFAPQIGIEKAYFHNGVGYKYNLLQPVTLTRSIINGSTLASPLPPHIQPTYYAALIAAEAIGGSNTQAVELSLNNSWLAGYAFYEGGTLKRAVFINSEAWLQSDEGSRTRTSIHVNVTLDGSTESCHMTIKRLTIQHADDVSNVTYAGQSWETSDGRVSGTVRTEKVNVSAGVDIAETEVVLLHFY</sequence>
<dbReference type="InterPro" id="IPR052974">
    <property type="entry name" value="GH79_Enzymes"/>
</dbReference>
<dbReference type="SUPFAM" id="SSF51445">
    <property type="entry name" value="(Trans)glycosidases"/>
    <property type="match status" value="1"/>
</dbReference>
<organism evidence="2 3">
    <name type="scientific">Fistulina hepatica ATCC 64428</name>
    <dbReference type="NCBI Taxonomy" id="1128425"/>
    <lineage>
        <taxon>Eukaryota</taxon>
        <taxon>Fungi</taxon>
        <taxon>Dikarya</taxon>
        <taxon>Basidiomycota</taxon>
        <taxon>Agaricomycotina</taxon>
        <taxon>Agaricomycetes</taxon>
        <taxon>Agaricomycetidae</taxon>
        <taxon>Agaricales</taxon>
        <taxon>Fistulinaceae</taxon>
        <taxon>Fistulina</taxon>
    </lineage>
</organism>